<comment type="caution">
    <text evidence="4">The sequence shown here is derived from an EMBL/GenBank/DDBJ whole genome shotgun (WGS) entry which is preliminary data.</text>
</comment>
<gene>
    <name evidence="4" type="ORF">CLODIP_2_CD14172</name>
</gene>
<dbReference type="Pfam" id="PF10257">
    <property type="entry name" value="RAI16-like"/>
    <property type="match status" value="1"/>
</dbReference>
<proteinExistence type="inferred from homology"/>
<reference evidence="4 5" key="1">
    <citation type="submission" date="2020-04" db="EMBL/GenBank/DDBJ databases">
        <authorList>
            <person name="Alioto T."/>
            <person name="Alioto T."/>
            <person name="Gomez Garrido J."/>
        </authorList>
    </citation>
    <scope>NUCLEOTIDE SEQUENCE [LARGE SCALE GENOMIC DNA]</scope>
</reference>
<dbReference type="InterPro" id="IPR045669">
    <property type="entry name" value="FHIP_C"/>
</dbReference>
<dbReference type="PANTHER" id="PTHR21705">
    <property type="entry name" value="RAI16 PROTEIN-RELATED"/>
    <property type="match status" value="1"/>
</dbReference>
<feature type="region of interest" description="Disordered" evidence="2">
    <location>
        <begin position="188"/>
        <end position="209"/>
    </location>
</feature>
<evidence type="ECO:0000313" key="4">
    <source>
        <dbReference type="EMBL" id="CAB3375985.1"/>
    </source>
</evidence>
<dbReference type="InterPro" id="IPR045668">
    <property type="entry name" value="FHIP_KELAA_motif"/>
</dbReference>
<feature type="domain" description="FHF complex subunit HOOK-interacting protein C-terminal" evidence="3">
    <location>
        <begin position="560"/>
        <end position="658"/>
    </location>
</feature>
<dbReference type="Proteomes" id="UP000494165">
    <property type="component" value="Unassembled WGS sequence"/>
</dbReference>
<evidence type="ECO:0000256" key="2">
    <source>
        <dbReference type="SAM" id="MobiDB-lite"/>
    </source>
</evidence>
<comment type="similarity">
    <text evidence="1">Belongs to the FHIP family.</text>
</comment>
<protein>
    <recommendedName>
        <fullName evidence="3">FHF complex subunit HOOK-interacting protein C-terminal domain-containing protein</fullName>
    </recommendedName>
</protein>
<dbReference type="EMBL" id="CADEPI010000122">
    <property type="protein sequence ID" value="CAB3375985.1"/>
    <property type="molecule type" value="Genomic_DNA"/>
</dbReference>
<dbReference type="AlphaFoldDB" id="A0A8S1D6X9"/>
<evidence type="ECO:0000256" key="1">
    <source>
        <dbReference type="ARBA" id="ARBA00024336"/>
    </source>
</evidence>
<feature type="compositionally biased region" description="Polar residues" evidence="2">
    <location>
        <begin position="188"/>
        <end position="203"/>
    </location>
</feature>
<evidence type="ECO:0000313" key="5">
    <source>
        <dbReference type="Proteomes" id="UP000494165"/>
    </source>
</evidence>
<feature type="region of interest" description="Disordered" evidence="2">
    <location>
        <begin position="653"/>
        <end position="674"/>
    </location>
</feature>
<name>A0A8S1D6X9_9INSE</name>
<keyword evidence="5" id="KW-1185">Reference proteome</keyword>
<organism evidence="4 5">
    <name type="scientific">Cloeon dipterum</name>
    <dbReference type="NCBI Taxonomy" id="197152"/>
    <lineage>
        <taxon>Eukaryota</taxon>
        <taxon>Metazoa</taxon>
        <taxon>Ecdysozoa</taxon>
        <taxon>Arthropoda</taxon>
        <taxon>Hexapoda</taxon>
        <taxon>Insecta</taxon>
        <taxon>Pterygota</taxon>
        <taxon>Palaeoptera</taxon>
        <taxon>Ephemeroptera</taxon>
        <taxon>Pisciforma</taxon>
        <taxon>Baetidae</taxon>
        <taxon>Cloeon</taxon>
    </lineage>
</organism>
<accession>A0A8S1D6X9</accession>
<dbReference type="PANTHER" id="PTHR21705:SF12">
    <property type="entry name" value="FHF COMPLEX SUBUNIT HOOK-INTERACTING PROTEIN C-TERMINAL DOMAIN-CONTAINING PROTEIN"/>
    <property type="match status" value="1"/>
</dbReference>
<dbReference type="OrthoDB" id="5350595at2759"/>
<dbReference type="Pfam" id="PF19314">
    <property type="entry name" value="DUF5917"/>
    <property type="match status" value="1"/>
</dbReference>
<evidence type="ECO:0000259" key="3">
    <source>
        <dbReference type="Pfam" id="PF19314"/>
    </source>
</evidence>
<sequence length="707" mass="78470">MLGRISAALQTAVDTIAPPVPLLQDFIYHWKQVMRFYDTKDDELNVPIESTHLPIHLEQMLTALQEEQDESRRYKEGSEVHSGPCLEYLIQHRVPDLLASLTVADTPSGMRHLGLVFFSRLTSLAYTQLLSQPALHEPIQKIVKMCGQTAASPTEAQEVRLLCVLAAVIGQKPDLASLFCKAPTSVPGSPATSATSSQESTPSPIHEDSRRNENLIIEALLKFIDSADGRLRVKTCESLLVLTNIASTAHLIAEESTLAETVALRLAMLHCEVPPSIEPSELEDMHASWGMDNPLDVREPYPGCRQLAAYLSWWNFCDKMVGDSLPEIGRSLVSNIQDHFLVRQLQTRICAGAELASNPEEEDPKQLQDSVITLVHVGKLLRECKAPLLRTGLSHWIAGVTTHSVLDTSVRDSILRLLEVAHGDLAVETMRLMEVMVDETFEPALQSLIFSHFAPHKVTAHISSELEVSLEGKYQPSLTFAPKNVQATLEGFLQLLPPFLRTGETEAGYETYLQDAQRQYQAMWKKCLCLGWPLEVVAAEEDGNSSDSRPEDEHTDGVPPVLKTLFNRIETFPEQEYELNLQLTSLLSRLAILPHAGLYELLLSPGQVSPTNQSPEQLTSGIGLAVSLRRLALRLAKEAPSVSNLQKRLRSTRNKLLGDPSLSEDNPNQSPLTNEQESLLESIVVLEEFCKELSAITFVKYHLHSPV</sequence>
<feature type="compositionally biased region" description="Polar residues" evidence="2">
    <location>
        <begin position="663"/>
        <end position="674"/>
    </location>
</feature>
<dbReference type="Pfam" id="PF19311">
    <property type="entry name" value="KELAA"/>
    <property type="match status" value="1"/>
</dbReference>
<dbReference type="InterPro" id="IPR019384">
    <property type="entry name" value="FHIP"/>
</dbReference>